<dbReference type="AlphaFoldDB" id="A0A2S8SQY0"/>
<reference evidence="2 3" key="1">
    <citation type="journal article" date="2018" name="Syst. Appl. Microbiol.">
        <title>Abditibacterium utsteinense sp. nov., the first cultivated member of candidate phylum FBP, isolated from ice-free Antarctic soil samples.</title>
        <authorList>
            <person name="Tahon G."/>
            <person name="Tytgat B."/>
            <person name="Lebbe L."/>
            <person name="Carlier A."/>
            <person name="Willems A."/>
        </authorList>
    </citation>
    <scope>NUCLEOTIDE SEQUENCE [LARGE SCALE GENOMIC DNA]</scope>
    <source>
        <strain evidence="2 3">LMG 29911</strain>
    </source>
</reference>
<comment type="caution">
    <text evidence="2">The sequence shown here is derived from an EMBL/GenBank/DDBJ whole genome shotgun (WGS) entry which is preliminary data.</text>
</comment>
<protein>
    <submittedName>
        <fullName evidence="2">Uncharacterized protein</fullName>
    </submittedName>
</protein>
<keyword evidence="1" id="KW-0472">Membrane</keyword>
<evidence type="ECO:0000313" key="2">
    <source>
        <dbReference type="EMBL" id="PQV63200.1"/>
    </source>
</evidence>
<keyword evidence="3" id="KW-1185">Reference proteome</keyword>
<dbReference type="InParanoid" id="A0A2S8SQY0"/>
<dbReference type="EMBL" id="NIGF01000014">
    <property type="protein sequence ID" value="PQV63200.1"/>
    <property type="molecule type" value="Genomic_DNA"/>
</dbReference>
<accession>A0A2S8SQY0</accession>
<dbReference type="RefSeq" id="WP_106380615.1">
    <property type="nucleotide sequence ID" value="NZ_NIGF01000014.1"/>
</dbReference>
<feature type="transmembrane region" description="Helical" evidence="1">
    <location>
        <begin position="18"/>
        <end position="38"/>
    </location>
</feature>
<keyword evidence="1" id="KW-0812">Transmembrane</keyword>
<name>A0A2S8SQY0_9BACT</name>
<gene>
    <name evidence="2" type="ORF">B1R32_11425</name>
</gene>
<dbReference type="Proteomes" id="UP000237684">
    <property type="component" value="Unassembled WGS sequence"/>
</dbReference>
<keyword evidence="1" id="KW-1133">Transmembrane helix</keyword>
<sequence>MNQKFQLAGAHDERHETLLYSGVALGVLAGAAISTYIWRQRVKAAALLNLTPLERAERLIEACESKLDSIEKSVREIGDKK</sequence>
<evidence type="ECO:0000313" key="3">
    <source>
        <dbReference type="Proteomes" id="UP000237684"/>
    </source>
</evidence>
<evidence type="ECO:0000256" key="1">
    <source>
        <dbReference type="SAM" id="Phobius"/>
    </source>
</evidence>
<organism evidence="2 3">
    <name type="scientific">Abditibacterium utsteinense</name>
    <dbReference type="NCBI Taxonomy" id="1960156"/>
    <lineage>
        <taxon>Bacteria</taxon>
        <taxon>Pseudomonadati</taxon>
        <taxon>Abditibacteriota</taxon>
        <taxon>Abditibacteriia</taxon>
        <taxon>Abditibacteriales</taxon>
        <taxon>Abditibacteriaceae</taxon>
        <taxon>Abditibacterium</taxon>
    </lineage>
</organism>
<proteinExistence type="predicted"/>